<dbReference type="PANTHER" id="PTHR13780:SF101">
    <property type="entry name" value="SNF1-RELATED PROTEIN KINASE REGULATORY SUBUNIT GAMMA-LIKE PV42A"/>
    <property type="match status" value="1"/>
</dbReference>
<dbReference type="GO" id="GO:0005634">
    <property type="term" value="C:nucleus"/>
    <property type="evidence" value="ECO:0007669"/>
    <property type="project" value="TreeGrafter"/>
</dbReference>
<dbReference type="Proteomes" id="UP000541444">
    <property type="component" value="Unassembled WGS sequence"/>
</dbReference>
<protein>
    <recommendedName>
        <fullName evidence="4">CBS domain-containing protein</fullName>
    </recommendedName>
</protein>
<keyword evidence="1" id="KW-0677">Repeat</keyword>
<dbReference type="EMBL" id="JACGCM010000576">
    <property type="protein sequence ID" value="KAF6170583.1"/>
    <property type="molecule type" value="Genomic_DNA"/>
</dbReference>
<dbReference type="SMART" id="SM00116">
    <property type="entry name" value="CBS"/>
    <property type="match status" value="2"/>
</dbReference>
<evidence type="ECO:0000256" key="3">
    <source>
        <dbReference type="PROSITE-ProRule" id="PRU00703"/>
    </source>
</evidence>
<dbReference type="InterPro" id="IPR000644">
    <property type="entry name" value="CBS_dom"/>
</dbReference>
<gene>
    <name evidence="5" type="ORF">GIB67_037435</name>
</gene>
<dbReference type="Pfam" id="PF00571">
    <property type="entry name" value="CBS"/>
    <property type="match status" value="1"/>
</dbReference>
<dbReference type="InterPro" id="IPR046342">
    <property type="entry name" value="CBS_dom_sf"/>
</dbReference>
<evidence type="ECO:0000313" key="6">
    <source>
        <dbReference type="Proteomes" id="UP000541444"/>
    </source>
</evidence>
<proteinExistence type="predicted"/>
<feature type="domain" description="CBS" evidence="4">
    <location>
        <begin position="307"/>
        <end position="362"/>
    </location>
</feature>
<dbReference type="InterPro" id="IPR050511">
    <property type="entry name" value="AMPK_gamma/SDS23_families"/>
</dbReference>
<evidence type="ECO:0000259" key="4">
    <source>
        <dbReference type="PROSITE" id="PS51371"/>
    </source>
</evidence>
<dbReference type="PANTHER" id="PTHR13780">
    <property type="entry name" value="AMP-ACTIVATED PROTEIN KINASE, GAMMA REGULATORY SUBUNIT"/>
    <property type="match status" value="1"/>
</dbReference>
<evidence type="ECO:0000256" key="2">
    <source>
        <dbReference type="ARBA" id="ARBA00023122"/>
    </source>
</evidence>
<dbReference type="Gene3D" id="3.10.580.10">
    <property type="entry name" value="CBS-domain"/>
    <property type="match status" value="1"/>
</dbReference>
<evidence type="ECO:0000313" key="5">
    <source>
        <dbReference type="EMBL" id="KAF6170583.1"/>
    </source>
</evidence>
<dbReference type="AlphaFoldDB" id="A0A7J7NU02"/>
<comment type="caution">
    <text evidence="5">The sequence shown here is derived from an EMBL/GenBank/DDBJ whole genome shotgun (WGS) entry which is preliminary data.</text>
</comment>
<reference evidence="5 6" key="1">
    <citation type="journal article" date="2020" name="IScience">
        <title>Genome Sequencing of the Endangered Kingdonia uniflora (Circaeasteraceae, Ranunculales) Reveals Potential Mechanisms of Evolutionary Specialization.</title>
        <authorList>
            <person name="Sun Y."/>
            <person name="Deng T."/>
            <person name="Zhang A."/>
            <person name="Moore M.J."/>
            <person name="Landis J.B."/>
            <person name="Lin N."/>
            <person name="Zhang H."/>
            <person name="Zhang X."/>
            <person name="Huang J."/>
            <person name="Zhang X."/>
            <person name="Sun H."/>
            <person name="Wang H."/>
        </authorList>
    </citation>
    <scope>NUCLEOTIDE SEQUENCE [LARGE SCALE GENOMIC DNA]</scope>
    <source>
        <strain evidence="5">TB1705</strain>
        <tissue evidence="5">Leaf</tissue>
    </source>
</reference>
<keyword evidence="6" id="KW-1185">Reference proteome</keyword>
<accession>A0A7J7NU02</accession>
<dbReference type="GO" id="GO:0005737">
    <property type="term" value="C:cytoplasm"/>
    <property type="evidence" value="ECO:0007669"/>
    <property type="project" value="TreeGrafter"/>
</dbReference>
<dbReference type="OrthoDB" id="449052at2759"/>
<evidence type="ECO:0000256" key="1">
    <source>
        <dbReference type="ARBA" id="ARBA00022737"/>
    </source>
</evidence>
<dbReference type="SUPFAM" id="SSF54631">
    <property type="entry name" value="CBS-domain pair"/>
    <property type="match status" value="2"/>
</dbReference>
<keyword evidence="2 3" id="KW-0129">CBS domain</keyword>
<organism evidence="5 6">
    <name type="scientific">Kingdonia uniflora</name>
    <dbReference type="NCBI Taxonomy" id="39325"/>
    <lineage>
        <taxon>Eukaryota</taxon>
        <taxon>Viridiplantae</taxon>
        <taxon>Streptophyta</taxon>
        <taxon>Embryophyta</taxon>
        <taxon>Tracheophyta</taxon>
        <taxon>Spermatophyta</taxon>
        <taxon>Magnoliopsida</taxon>
        <taxon>Ranunculales</taxon>
        <taxon>Circaeasteraceae</taxon>
        <taxon>Kingdonia</taxon>
    </lineage>
</organism>
<dbReference type="PROSITE" id="PS51371">
    <property type="entry name" value="CBS"/>
    <property type="match status" value="1"/>
</dbReference>
<sequence length="362" mass="39610">MKPTRSSTLTILTISTSKYSNSLTIETSTTMKSTNATNNMSFSSPESLWLREVKVKDLILDKKRLVEVPYTASLADTMNALVANHVVAMPVAAPPGHWIGAEEQSGSGVVDLEKRMSVPVSTIIGHSLEGLSLWTMNPNTSVLDSMEVFSKGIHRALVPLDSQMENVSGVELSESSSGYRMLTQLDVLRYLKAHESELKNVMSRTVGELGAMVEEVFAVSNLTTVIEAIKCMRTASLNAVPIIQDLDILYEEHSQLVDGRGRKLIGTFSATDLRGCPIDVLQALLQSSVLEFTENMSTKAGCEVSHSSRELVTCNSWTPLAEVVEKATNDHVHRVWVVDQLGLLEGIVSITDMLRVIRTSMS</sequence>
<name>A0A7J7NU02_9MAGN</name>